<gene>
    <name evidence="1" type="ORF">QJS04_geneDACA013621</name>
</gene>
<evidence type="ECO:0000313" key="1">
    <source>
        <dbReference type="EMBL" id="KAK1264061.1"/>
    </source>
</evidence>
<dbReference type="EMBL" id="JAUJYN010000009">
    <property type="protein sequence ID" value="KAK1264061.1"/>
    <property type="molecule type" value="Genomic_DNA"/>
</dbReference>
<proteinExistence type="predicted"/>
<organism evidence="1 2">
    <name type="scientific">Acorus gramineus</name>
    <name type="common">Dwarf sweet flag</name>
    <dbReference type="NCBI Taxonomy" id="55184"/>
    <lineage>
        <taxon>Eukaryota</taxon>
        <taxon>Viridiplantae</taxon>
        <taxon>Streptophyta</taxon>
        <taxon>Embryophyta</taxon>
        <taxon>Tracheophyta</taxon>
        <taxon>Spermatophyta</taxon>
        <taxon>Magnoliopsida</taxon>
        <taxon>Liliopsida</taxon>
        <taxon>Acoraceae</taxon>
        <taxon>Acorus</taxon>
    </lineage>
</organism>
<protein>
    <submittedName>
        <fullName evidence="1">Uncharacterized protein</fullName>
    </submittedName>
</protein>
<accession>A0AAV9AIR5</accession>
<dbReference type="Proteomes" id="UP001179952">
    <property type="component" value="Unassembled WGS sequence"/>
</dbReference>
<dbReference type="AlphaFoldDB" id="A0AAV9AIR5"/>
<sequence length="73" mass="8317">MELISTRKGLVLLVLRSSNQDIYGGAADDDDDDKEGKEGVHREVREFGERTTGEDLHPATLRYHALMLVHPWR</sequence>
<evidence type="ECO:0000313" key="2">
    <source>
        <dbReference type="Proteomes" id="UP001179952"/>
    </source>
</evidence>
<keyword evidence="2" id="KW-1185">Reference proteome</keyword>
<reference evidence="1" key="1">
    <citation type="journal article" date="2023" name="Nat. Commun.">
        <title>Diploid and tetraploid genomes of Acorus and the evolution of monocots.</title>
        <authorList>
            <person name="Ma L."/>
            <person name="Liu K.W."/>
            <person name="Li Z."/>
            <person name="Hsiao Y.Y."/>
            <person name="Qi Y."/>
            <person name="Fu T."/>
            <person name="Tang G.D."/>
            <person name="Zhang D."/>
            <person name="Sun W.H."/>
            <person name="Liu D.K."/>
            <person name="Li Y."/>
            <person name="Chen G.Z."/>
            <person name="Liu X.D."/>
            <person name="Liao X.Y."/>
            <person name="Jiang Y.T."/>
            <person name="Yu X."/>
            <person name="Hao Y."/>
            <person name="Huang J."/>
            <person name="Zhao X.W."/>
            <person name="Ke S."/>
            <person name="Chen Y.Y."/>
            <person name="Wu W.L."/>
            <person name="Hsu J.L."/>
            <person name="Lin Y.F."/>
            <person name="Huang M.D."/>
            <person name="Li C.Y."/>
            <person name="Huang L."/>
            <person name="Wang Z.W."/>
            <person name="Zhao X."/>
            <person name="Zhong W.Y."/>
            <person name="Peng D.H."/>
            <person name="Ahmad S."/>
            <person name="Lan S."/>
            <person name="Zhang J.S."/>
            <person name="Tsai W.C."/>
            <person name="Van de Peer Y."/>
            <person name="Liu Z.J."/>
        </authorList>
    </citation>
    <scope>NUCLEOTIDE SEQUENCE</scope>
    <source>
        <strain evidence="1">SCP</strain>
    </source>
</reference>
<comment type="caution">
    <text evidence="1">The sequence shown here is derived from an EMBL/GenBank/DDBJ whole genome shotgun (WGS) entry which is preliminary data.</text>
</comment>
<name>A0AAV9AIR5_ACOGR</name>
<reference evidence="1" key="2">
    <citation type="submission" date="2023-06" db="EMBL/GenBank/DDBJ databases">
        <authorList>
            <person name="Ma L."/>
            <person name="Liu K.-W."/>
            <person name="Li Z."/>
            <person name="Hsiao Y.-Y."/>
            <person name="Qi Y."/>
            <person name="Fu T."/>
            <person name="Tang G."/>
            <person name="Zhang D."/>
            <person name="Sun W.-H."/>
            <person name="Liu D.-K."/>
            <person name="Li Y."/>
            <person name="Chen G.-Z."/>
            <person name="Liu X.-D."/>
            <person name="Liao X.-Y."/>
            <person name="Jiang Y.-T."/>
            <person name="Yu X."/>
            <person name="Hao Y."/>
            <person name="Huang J."/>
            <person name="Zhao X.-W."/>
            <person name="Ke S."/>
            <person name="Chen Y.-Y."/>
            <person name="Wu W.-L."/>
            <person name="Hsu J.-L."/>
            <person name="Lin Y.-F."/>
            <person name="Huang M.-D."/>
            <person name="Li C.-Y."/>
            <person name="Huang L."/>
            <person name="Wang Z.-W."/>
            <person name="Zhao X."/>
            <person name="Zhong W.-Y."/>
            <person name="Peng D.-H."/>
            <person name="Ahmad S."/>
            <person name="Lan S."/>
            <person name="Zhang J.-S."/>
            <person name="Tsai W.-C."/>
            <person name="Van De Peer Y."/>
            <person name="Liu Z.-J."/>
        </authorList>
    </citation>
    <scope>NUCLEOTIDE SEQUENCE</scope>
    <source>
        <strain evidence="1">SCP</strain>
        <tissue evidence="1">Leaves</tissue>
    </source>
</reference>